<evidence type="ECO:0000256" key="1">
    <source>
        <dbReference type="SAM" id="MobiDB-lite"/>
    </source>
</evidence>
<evidence type="ECO:0008006" key="4">
    <source>
        <dbReference type="Google" id="ProtNLM"/>
    </source>
</evidence>
<dbReference type="STRING" id="659014.SAMN04487996_111261"/>
<protein>
    <recommendedName>
        <fullName evidence="4">DUF3945 domain-containing protein</fullName>
    </recommendedName>
</protein>
<dbReference type="Proteomes" id="UP000198748">
    <property type="component" value="Unassembled WGS sequence"/>
</dbReference>
<keyword evidence="3" id="KW-1185">Reference proteome</keyword>
<dbReference type="EMBL" id="FNAN01000011">
    <property type="protein sequence ID" value="SDF60861.1"/>
    <property type="molecule type" value="Genomic_DNA"/>
</dbReference>
<accession>A0A1G7MGM1</accession>
<gene>
    <name evidence="2" type="ORF">SAMN04487996_111261</name>
</gene>
<dbReference type="OrthoDB" id="6372253at2"/>
<reference evidence="3" key="1">
    <citation type="submission" date="2016-10" db="EMBL/GenBank/DDBJ databases">
        <authorList>
            <person name="Varghese N."/>
            <person name="Submissions S."/>
        </authorList>
    </citation>
    <scope>NUCLEOTIDE SEQUENCE [LARGE SCALE GENOMIC DNA]</scope>
    <source>
        <strain evidence="3">DSM 25329</strain>
    </source>
</reference>
<evidence type="ECO:0000313" key="3">
    <source>
        <dbReference type="Proteomes" id="UP000198748"/>
    </source>
</evidence>
<feature type="compositionally biased region" description="Basic and acidic residues" evidence="1">
    <location>
        <begin position="215"/>
        <end position="224"/>
    </location>
</feature>
<evidence type="ECO:0000313" key="2">
    <source>
        <dbReference type="EMBL" id="SDF60861.1"/>
    </source>
</evidence>
<name>A0A1G7MGM1_9BACT</name>
<dbReference type="AlphaFoldDB" id="A0A1G7MGM1"/>
<proteinExistence type="predicted"/>
<feature type="compositionally biased region" description="Basic and acidic residues" evidence="1">
    <location>
        <begin position="231"/>
        <end position="254"/>
    </location>
</feature>
<organism evidence="2 3">
    <name type="scientific">Dyadobacter soli</name>
    <dbReference type="NCBI Taxonomy" id="659014"/>
    <lineage>
        <taxon>Bacteria</taxon>
        <taxon>Pseudomonadati</taxon>
        <taxon>Bacteroidota</taxon>
        <taxon>Cytophagia</taxon>
        <taxon>Cytophagales</taxon>
        <taxon>Spirosomataceae</taxon>
        <taxon>Dyadobacter</taxon>
    </lineage>
</organism>
<sequence length="262" mass="30004">MNQKNLDYLKDQLKYSGFGEELQSKLAENLQKAQNEFSIKHVSSYGKDELSVSLNFKKSANSDMYFFNNYRAELQKPGAEAKVSQTFYINNEGRNITQKEAYNLLDGRSVNKDLVNKEGQFHNAWLKLDFKETAANSNYKTRQFSPQYGFELEKAVAKLPIKELADDTAKVRLFESLERGNRQAVTFTTDQGEQKRFIEANPQFKSVTVYDENQKRIRQAEDQGKSQGNKESLKEDTSQKKENTVADDTGGEKTGKRKGVKM</sequence>
<feature type="region of interest" description="Disordered" evidence="1">
    <location>
        <begin position="215"/>
        <end position="262"/>
    </location>
</feature>
<dbReference type="RefSeq" id="WP_090153628.1">
    <property type="nucleotide sequence ID" value="NZ_FNAN01000011.1"/>
</dbReference>